<name>A0ACA9LY92_9GLOM</name>
<evidence type="ECO:0000313" key="2">
    <source>
        <dbReference type="Proteomes" id="UP000789920"/>
    </source>
</evidence>
<dbReference type="EMBL" id="CAJVQC010005608">
    <property type="protein sequence ID" value="CAG8556140.1"/>
    <property type="molecule type" value="Genomic_DNA"/>
</dbReference>
<feature type="non-terminal residue" evidence="1">
    <location>
        <position position="74"/>
    </location>
</feature>
<accession>A0ACA9LY92</accession>
<dbReference type="Proteomes" id="UP000789920">
    <property type="component" value="Unassembled WGS sequence"/>
</dbReference>
<proteinExistence type="predicted"/>
<organism evidence="1 2">
    <name type="scientific">Racocetra persica</name>
    <dbReference type="NCBI Taxonomy" id="160502"/>
    <lineage>
        <taxon>Eukaryota</taxon>
        <taxon>Fungi</taxon>
        <taxon>Fungi incertae sedis</taxon>
        <taxon>Mucoromycota</taxon>
        <taxon>Glomeromycotina</taxon>
        <taxon>Glomeromycetes</taxon>
        <taxon>Diversisporales</taxon>
        <taxon>Gigasporaceae</taxon>
        <taxon>Racocetra</taxon>
    </lineage>
</organism>
<comment type="caution">
    <text evidence="1">The sequence shown here is derived from an EMBL/GenBank/DDBJ whole genome shotgun (WGS) entry which is preliminary data.</text>
</comment>
<keyword evidence="2" id="KW-1185">Reference proteome</keyword>
<sequence length="74" mass="8914">MFKRLDESMNKIKARLERLEKQYDEKENDLSAQVIDDVFTCVMKWLFSSHIYSGQNDLKDALRQCLEEKFSEFM</sequence>
<gene>
    <name evidence="1" type="ORF">RPERSI_LOCUS4166</name>
</gene>
<evidence type="ECO:0000313" key="1">
    <source>
        <dbReference type="EMBL" id="CAG8556140.1"/>
    </source>
</evidence>
<protein>
    <submittedName>
        <fullName evidence="1">8110_t:CDS:1</fullName>
    </submittedName>
</protein>
<reference evidence="1" key="1">
    <citation type="submission" date="2021-06" db="EMBL/GenBank/DDBJ databases">
        <authorList>
            <person name="Kallberg Y."/>
            <person name="Tangrot J."/>
            <person name="Rosling A."/>
        </authorList>
    </citation>
    <scope>NUCLEOTIDE SEQUENCE</scope>
    <source>
        <strain evidence="1">MA461A</strain>
    </source>
</reference>